<feature type="compositionally biased region" description="Low complexity" evidence="1">
    <location>
        <begin position="341"/>
        <end position="350"/>
    </location>
</feature>
<feature type="region of interest" description="Disordered" evidence="1">
    <location>
        <begin position="341"/>
        <end position="376"/>
    </location>
</feature>
<dbReference type="InterPro" id="IPR049076">
    <property type="entry name" value="ACCA"/>
</dbReference>
<dbReference type="Pfam" id="PF01039">
    <property type="entry name" value="Carboxyl_trans"/>
    <property type="match status" value="1"/>
</dbReference>
<dbReference type="EMBL" id="HBGQ01003796">
    <property type="protein sequence ID" value="CAD9365501.1"/>
    <property type="molecule type" value="Transcribed_RNA"/>
</dbReference>
<dbReference type="PROSITE" id="PS50989">
    <property type="entry name" value="COA_CT_CTER"/>
    <property type="match status" value="1"/>
</dbReference>
<evidence type="ECO:0000256" key="1">
    <source>
        <dbReference type="SAM" id="MobiDB-lite"/>
    </source>
</evidence>
<evidence type="ECO:0000259" key="2">
    <source>
        <dbReference type="PROSITE" id="PS50989"/>
    </source>
</evidence>
<proteinExistence type="predicted"/>
<dbReference type="InterPro" id="IPR034733">
    <property type="entry name" value="AcCoA_carboxyl_beta"/>
</dbReference>
<sequence length="376" mass="42207">MEGWGRTVVVGRARLGGIPMGVIAVETRSVERFIPADPANPASCEVVEPQAGQVWFPDSAFKTAQALRDFNRAENLPVMIFANWRGFSGGTRDMYGEILKFGAQIVDALVDYEHPIFVYIPPNGELRGGAWVVIDPKINPDKMEMYADVESRGGILEPPGIVEVKYRAPQQVEAMHRHDDKLLALDARHAAASGAEKERLQKEVKARERQLMPMYTSLAEHFADLHDRAGRMKAVGVVRQGMEWRNSRRFFFWRVKRRVLQDHLVRRLLKADERLKHGDAVKLIEGWAKAARVDVDSDKHMASWLEVQDLEERAQSVRTSYVKDRLQELMAELPERERNAALQRAASEAARGPRKCCGGGSGRSGAPQQGDGCSLM</sequence>
<reference evidence="3" key="1">
    <citation type="submission" date="2021-01" db="EMBL/GenBank/DDBJ databases">
        <authorList>
            <person name="Corre E."/>
            <person name="Pelletier E."/>
            <person name="Niang G."/>
            <person name="Scheremetjew M."/>
            <person name="Finn R."/>
            <person name="Kale V."/>
            <person name="Holt S."/>
            <person name="Cochrane G."/>
            <person name="Meng A."/>
            <person name="Brown T."/>
            <person name="Cohen L."/>
        </authorList>
    </citation>
    <scope>NUCLEOTIDE SEQUENCE</scope>
    <source>
        <strain evidence="3">CCMP2222</strain>
    </source>
</reference>
<accession>A0A7S2F059</accession>
<dbReference type="Gene3D" id="3.90.226.10">
    <property type="entry name" value="2-enoyl-CoA Hydratase, Chain A, domain 1"/>
    <property type="match status" value="1"/>
</dbReference>
<evidence type="ECO:0000313" key="3">
    <source>
        <dbReference type="EMBL" id="CAD9365501.1"/>
    </source>
</evidence>
<dbReference type="FunFam" id="3.90.226.10:FF:000010">
    <property type="entry name" value="acetyl-CoA carboxylase isoform X2"/>
    <property type="match status" value="1"/>
</dbReference>
<dbReference type="InterPro" id="IPR011763">
    <property type="entry name" value="COA_CT_C"/>
</dbReference>
<name>A0A7S2F059_9DINO</name>
<dbReference type="GO" id="GO:0006633">
    <property type="term" value="P:fatty acid biosynthetic process"/>
    <property type="evidence" value="ECO:0007669"/>
    <property type="project" value="TreeGrafter"/>
</dbReference>
<dbReference type="AlphaFoldDB" id="A0A7S2F059"/>
<dbReference type="PANTHER" id="PTHR45728">
    <property type="entry name" value="ACETYL-COA CARBOXYLASE, ISOFORM A"/>
    <property type="match status" value="1"/>
</dbReference>
<dbReference type="InterPro" id="IPR029045">
    <property type="entry name" value="ClpP/crotonase-like_dom_sf"/>
</dbReference>
<dbReference type="GO" id="GO:0003989">
    <property type="term" value="F:acetyl-CoA carboxylase activity"/>
    <property type="evidence" value="ECO:0007669"/>
    <property type="project" value="InterPro"/>
</dbReference>
<dbReference type="PANTHER" id="PTHR45728:SF3">
    <property type="entry name" value="ACETYL-COA CARBOXYLASE"/>
    <property type="match status" value="1"/>
</dbReference>
<feature type="domain" description="CoA carboxyltransferase C-terminal" evidence="2">
    <location>
        <begin position="1"/>
        <end position="270"/>
    </location>
</feature>
<gene>
    <name evidence="3" type="ORF">AAND1436_LOCUS1959</name>
</gene>
<protein>
    <recommendedName>
        <fullName evidence="2">CoA carboxyltransferase C-terminal domain-containing protein</fullName>
    </recommendedName>
</protein>
<organism evidence="3">
    <name type="scientific">Alexandrium andersonii</name>
    <dbReference type="NCBI Taxonomy" id="327968"/>
    <lineage>
        <taxon>Eukaryota</taxon>
        <taxon>Sar</taxon>
        <taxon>Alveolata</taxon>
        <taxon>Dinophyceae</taxon>
        <taxon>Gonyaulacales</taxon>
        <taxon>Pyrocystaceae</taxon>
        <taxon>Alexandrium</taxon>
    </lineage>
</organism>
<dbReference type="SUPFAM" id="SSF52096">
    <property type="entry name" value="ClpP/crotonase"/>
    <property type="match status" value="1"/>
</dbReference>